<accession>H1LKS4</accession>
<gene>
    <name evidence="1" type="ORF">HMPREF9104_03228</name>
</gene>
<evidence type="ECO:0000313" key="1">
    <source>
        <dbReference type="EMBL" id="EHO46148.1"/>
    </source>
</evidence>
<protein>
    <submittedName>
        <fullName evidence="1">Uncharacterized protein</fullName>
    </submittedName>
</protein>
<proteinExistence type="predicted"/>
<comment type="caution">
    <text evidence="1">The sequence shown here is derived from an EMBL/GenBank/DDBJ whole genome shotgun (WGS) entry which is preliminary data.</text>
</comment>
<sequence length="112" mass="12955">MLLQKLKKEKEVLSMSQKECFRIGQRVQVVNLDEEYQGLVGTVTDYIPIGSKLHDSGNLTDDVVIDFDEWQKRALLRKPTYRDLVESYSEINDVNLEQLLIAPEDLKVIESE</sequence>
<name>H1LKS4_9LACO</name>
<dbReference type="EMBL" id="AGRJ01000277">
    <property type="protein sequence ID" value="EHO46148.1"/>
    <property type="molecule type" value="Genomic_DNA"/>
</dbReference>
<dbReference type="HOGENOM" id="CLU_2142702_0_0_9"/>
<reference evidence="1 2" key="1">
    <citation type="submission" date="2011-09" db="EMBL/GenBank/DDBJ databases">
        <authorList>
            <person name="Weinstock G."/>
            <person name="Sodergren E."/>
            <person name="Clifton S."/>
            <person name="Fulton L."/>
            <person name="Fulton B."/>
            <person name="Courtney L."/>
            <person name="Fronick C."/>
            <person name="Harrison M."/>
            <person name="Strong C."/>
            <person name="Farmer C."/>
            <person name="Delahaunty K."/>
            <person name="Markovic C."/>
            <person name="Hall O."/>
            <person name="Minx P."/>
            <person name="Tomlinson C."/>
            <person name="Mitreva M."/>
            <person name="Hou S."/>
            <person name="Chen J."/>
            <person name="Wollam A."/>
            <person name="Pepin K.H."/>
            <person name="Johnson M."/>
            <person name="Bhonagiri V."/>
            <person name="Zhang X."/>
            <person name="Suruliraj S."/>
            <person name="Warren W."/>
            <person name="Chinwalla A."/>
            <person name="Mardis E.R."/>
            <person name="Wilson R.K."/>
        </authorList>
    </citation>
    <scope>NUCLEOTIDE SEQUENCE [LARGE SCALE GENOMIC DNA]</scope>
    <source>
        <strain evidence="1 2">F0435</strain>
    </source>
</reference>
<dbReference type="Proteomes" id="UP000005025">
    <property type="component" value="Unassembled WGS sequence"/>
</dbReference>
<evidence type="ECO:0000313" key="2">
    <source>
        <dbReference type="Proteomes" id="UP000005025"/>
    </source>
</evidence>
<organism evidence="1 2">
    <name type="scientific">Lentilactobacillus kisonensis F0435</name>
    <dbReference type="NCBI Taxonomy" id="797516"/>
    <lineage>
        <taxon>Bacteria</taxon>
        <taxon>Bacillati</taxon>
        <taxon>Bacillota</taxon>
        <taxon>Bacilli</taxon>
        <taxon>Lactobacillales</taxon>
        <taxon>Lactobacillaceae</taxon>
        <taxon>Lentilactobacillus</taxon>
    </lineage>
</organism>
<dbReference type="PATRIC" id="fig|797516.3.peg.2895"/>
<dbReference type="AlphaFoldDB" id="H1LKS4"/>